<evidence type="ECO:0000256" key="3">
    <source>
        <dbReference type="ARBA" id="ARBA00022574"/>
    </source>
</evidence>
<reference evidence="5" key="2">
    <citation type="submission" date="2011-02" db="EMBL/GenBank/DDBJ databases">
        <authorList>
            <person name="MacLean D."/>
        </authorList>
    </citation>
    <scope>NUCLEOTIDE SEQUENCE</scope>
</reference>
<dbReference type="GO" id="GO:0036156">
    <property type="term" value="C:inner dynein arm"/>
    <property type="evidence" value="ECO:0007669"/>
    <property type="project" value="TreeGrafter"/>
</dbReference>
<dbReference type="Gene3D" id="2.130.10.10">
    <property type="entry name" value="YVTN repeat-like/Quinoprotein amine dehydrogenase"/>
    <property type="match status" value="2"/>
</dbReference>
<dbReference type="Pfam" id="PF00400">
    <property type="entry name" value="WD40"/>
    <property type="match status" value="1"/>
</dbReference>
<accession>F0WM23</accession>
<dbReference type="GO" id="GO:0036159">
    <property type="term" value="P:inner dynein arm assembly"/>
    <property type="evidence" value="ECO:0007669"/>
    <property type="project" value="TreeGrafter"/>
</dbReference>
<keyword evidence="4" id="KW-0677">Repeat</keyword>
<dbReference type="InterPro" id="IPR015943">
    <property type="entry name" value="WD40/YVTN_repeat-like_dom_sf"/>
</dbReference>
<dbReference type="InterPro" id="IPR050687">
    <property type="entry name" value="Dynein_IC"/>
</dbReference>
<dbReference type="AlphaFoldDB" id="F0WM23"/>
<reference evidence="5" key="1">
    <citation type="journal article" date="2011" name="PLoS Biol.">
        <title>Gene gain and loss during evolution of obligate parasitism in the white rust pathogen of Arabidopsis thaliana.</title>
        <authorList>
            <person name="Kemen E."/>
            <person name="Gardiner A."/>
            <person name="Schultz-Larsen T."/>
            <person name="Kemen A.C."/>
            <person name="Balmuth A.L."/>
            <person name="Robert-Seilaniantz A."/>
            <person name="Bailey K."/>
            <person name="Holub E."/>
            <person name="Studholme D.J."/>
            <person name="Maclean D."/>
            <person name="Jones J.D."/>
        </authorList>
    </citation>
    <scope>NUCLEOTIDE SEQUENCE</scope>
</reference>
<dbReference type="GO" id="GO:0045504">
    <property type="term" value="F:dynein heavy chain binding"/>
    <property type="evidence" value="ECO:0007669"/>
    <property type="project" value="TreeGrafter"/>
</dbReference>
<dbReference type="InterPro" id="IPR001680">
    <property type="entry name" value="WD40_rpt"/>
</dbReference>
<evidence type="ECO:0000256" key="1">
    <source>
        <dbReference type="ARBA" id="ARBA00004496"/>
    </source>
</evidence>
<comment type="subcellular location">
    <subcellularLocation>
        <location evidence="1">Cytoplasm</location>
    </subcellularLocation>
</comment>
<dbReference type="SUPFAM" id="SSF50978">
    <property type="entry name" value="WD40 repeat-like"/>
    <property type="match status" value="1"/>
</dbReference>
<organism evidence="5">
    <name type="scientific">Albugo laibachii Nc14</name>
    <dbReference type="NCBI Taxonomy" id="890382"/>
    <lineage>
        <taxon>Eukaryota</taxon>
        <taxon>Sar</taxon>
        <taxon>Stramenopiles</taxon>
        <taxon>Oomycota</taxon>
        <taxon>Peronosporomycetes</taxon>
        <taxon>Albuginales</taxon>
        <taxon>Albuginaceae</taxon>
        <taxon>Albugo</taxon>
    </lineage>
</organism>
<gene>
    <name evidence="5" type="primary">AlNc14C151G7534</name>
    <name evidence="5" type="ORF">ALNC14_084930</name>
</gene>
<dbReference type="PANTHER" id="PTHR12442:SF5">
    <property type="entry name" value="DYNEIN AXONEMAL INTERMEDIATE CHAIN 3"/>
    <property type="match status" value="1"/>
</dbReference>
<evidence type="ECO:0000256" key="2">
    <source>
        <dbReference type="ARBA" id="ARBA00022490"/>
    </source>
</evidence>
<evidence type="ECO:0000256" key="4">
    <source>
        <dbReference type="ARBA" id="ARBA00022737"/>
    </source>
</evidence>
<sequence length="840" mass="95360">MSKCDVPTGTRPLMISMREMEALGLKTGKGLRDTVTHKVLEKEVILSEIAHVGFLCPFYPIRDELKKLEGEDVLVIADSHEKYGENWIVCLTRPSFEEMIRGFLIVEEDVETTGASDTKEEIVYVYEDRPIIAKAWESPSIHETYEQVNALDIHRKRSLIRLSLCKMSDEMELEYRFTDRNAEHCFVEFRPHRDQTVELFRLEQDIGLQGTPMMTDDATQTSWFRSINSALQYEPITMTKEEKTCELNSEKMLVFLRNTLPIVEQVLQQNETLDIFLDPFSCLHAEDVNAMGKDENCIREIRSFTDLVYSKNKTIAAIDWHPQKPGIVAVAAASNCNLAKRYDDLENTENSYVLIWNFSDLIHPQMMLEAPQDVEALRYNSMNPHIIAGGLHNGQIVLWDTSKVDAMESVVKGEHEESRKKTPVVKPIHLSYIDGSHRRPVRELLWLPNGREVTPQGHVIPSESMNQFITIAGDGQVCFWDLRFEDTKYRNASRRKNLKESSEIQFVPIYAIALIKMEGPGELELRCFCLEKPLDELDLASCSQFYCVTEEGELYNVDWRPFAALGKHTAIESASKDVRGSEGAIEHIKWLHEDHCRPTISLSISPFFPVIILTASEACFHIWNTKSESRPIFISSLCTSAITCATFSPTRPAVVFVGRSDGVVEVWDFLDQSHAMSLSAGISACSLTCIEFRPVMARSLIDKSVEIKSKANGLPVTQSSVLHSVGKDQLVAIGDHNGNLHILEIPSALSRPFVNEMAMMDAFFQRESERLKAHGGNVSISSRHIKILDKALDAANLMERSDGEDEVQLQRTDPAEELHSLMEEDLFRQIEVEFRNELQI</sequence>
<evidence type="ECO:0000313" key="5">
    <source>
        <dbReference type="EMBL" id="CCA22350.1"/>
    </source>
</evidence>
<protein>
    <submittedName>
        <fullName evidence="5">Uncharacterized protein AlNc14C151G7534</fullName>
    </submittedName>
</protein>
<dbReference type="HOGENOM" id="CLU_009390_1_0_1"/>
<name>F0WM23_9STRA</name>
<keyword evidence="2" id="KW-0963">Cytoplasm</keyword>
<dbReference type="PANTHER" id="PTHR12442">
    <property type="entry name" value="DYNEIN INTERMEDIATE CHAIN"/>
    <property type="match status" value="1"/>
</dbReference>
<dbReference type="EMBL" id="FR824196">
    <property type="protein sequence ID" value="CCA22350.1"/>
    <property type="molecule type" value="Genomic_DNA"/>
</dbReference>
<dbReference type="GO" id="GO:0045503">
    <property type="term" value="F:dynein light chain binding"/>
    <property type="evidence" value="ECO:0007669"/>
    <property type="project" value="TreeGrafter"/>
</dbReference>
<dbReference type="InterPro" id="IPR036322">
    <property type="entry name" value="WD40_repeat_dom_sf"/>
</dbReference>
<keyword evidence="3" id="KW-0853">WD repeat</keyword>
<dbReference type="GO" id="GO:0060294">
    <property type="term" value="P:cilium movement involved in cell motility"/>
    <property type="evidence" value="ECO:0007669"/>
    <property type="project" value="TreeGrafter"/>
</dbReference>
<proteinExistence type="predicted"/>
<dbReference type="SMART" id="SM00320">
    <property type="entry name" value="WD40"/>
    <property type="match status" value="5"/>
</dbReference>